<protein>
    <recommendedName>
        <fullName evidence="9">Zn(2)-C6 fungal-type domain-containing protein</fullName>
    </recommendedName>
</protein>
<accession>A0A3E2GZM8</accession>
<dbReference type="SMART" id="SM00066">
    <property type="entry name" value="GAL4"/>
    <property type="match status" value="1"/>
</dbReference>
<dbReference type="PANTHER" id="PTHR43674">
    <property type="entry name" value="NITRILASE C965.09-RELATED"/>
    <property type="match status" value="1"/>
</dbReference>
<dbReference type="GO" id="GO:0050126">
    <property type="term" value="F:N-carbamoylputrescine amidase activity"/>
    <property type="evidence" value="ECO:0007669"/>
    <property type="project" value="TreeGrafter"/>
</dbReference>
<evidence type="ECO:0000256" key="3">
    <source>
        <dbReference type="PROSITE-ProRule" id="PRU00042"/>
    </source>
</evidence>
<evidence type="ECO:0000259" key="5">
    <source>
        <dbReference type="PROSITE" id="PS50157"/>
    </source>
</evidence>
<dbReference type="Gene3D" id="4.10.240.10">
    <property type="entry name" value="Zn(2)-C6 fungal-type DNA-binding domain"/>
    <property type="match status" value="1"/>
</dbReference>
<dbReference type="Gene3D" id="3.60.110.10">
    <property type="entry name" value="Carbon-nitrogen hydrolase"/>
    <property type="match status" value="1"/>
</dbReference>
<dbReference type="PROSITE" id="PS00463">
    <property type="entry name" value="ZN2_CY6_FUNGAL_1"/>
    <property type="match status" value="1"/>
</dbReference>
<feature type="domain" description="Zn(2)-C6 fungal-type" evidence="4">
    <location>
        <begin position="45"/>
        <end position="75"/>
    </location>
</feature>
<dbReference type="NCBIfam" id="NF009803">
    <property type="entry name" value="PRK13287.1"/>
    <property type="match status" value="1"/>
</dbReference>
<dbReference type="InterPro" id="IPR013087">
    <property type="entry name" value="Znf_C2H2_type"/>
</dbReference>
<feature type="domain" description="C2H2-type" evidence="5">
    <location>
        <begin position="10"/>
        <end position="41"/>
    </location>
</feature>
<dbReference type="PROSITE" id="PS50263">
    <property type="entry name" value="CN_HYDROLASE"/>
    <property type="match status" value="1"/>
</dbReference>
<evidence type="ECO:0000313" key="8">
    <source>
        <dbReference type="Proteomes" id="UP000258309"/>
    </source>
</evidence>
<evidence type="ECO:0000256" key="2">
    <source>
        <dbReference type="ARBA" id="ARBA00023242"/>
    </source>
</evidence>
<keyword evidence="3" id="KW-0862">Zinc</keyword>
<dbReference type="GO" id="GO:0008270">
    <property type="term" value="F:zinc ion binding"/>
    <property type="evidence" value="ECO:0007669"/>
    <property type="project" value="UniProtKB-KW"/>
</dbReference>
<feature type="non-terminal residue" evidence="7">
    <location>
        <position position="1"/>
    </location>
</feature>
<dbReference type="STRING" id="5539.A0A3E2GZM8"/>
<keyword evidence="3" id="KW-0479">Metal-binding</keyword>
<evidence type="ECO:0000256" key="1">
    <source>
        <dbReference type="ARBA" id="ARBA00022801"/>
    </source>
</evidence>
<feature type="non-terminal residue" evidence="7">
    <location>
        <position position="856"/>
    </location>
</feature>
<dbReference type="PROSITE" id="PS50157">
    <property type="entry name" value="ZINC_FINGER_C2H2_2"/>
    <property type="match status" value="1"/>
</dbReference>
<keyword evidence="3" id="KW-0863">Zinc-finger</keyword>
<dbReference type="Pfam" id="PF00795">
    <property type="entry name" value="CN_hydrolase"/>
    <property type="match status" value="1"/>
</dbReference>
<dbReference type="SUPFAM" id="SSF56317">
    <property type="entry name" value="Carbon-nitrogen hydrolase"/>
    <property type="match status" value="1"/>
</dbReference>
<dbReference type="InterPro" id="IPR036526">
    <property type="entry name" value="C-N_Hydrolase_sf"/>
</dbReference>
<evidence type="ECO:0000259" key="4">
    <source>
        <dbReference type="PROSITE" id="PS50048"/>
    </source>
</evidence>
<feature type="domain" description="CN hydrolase" evidence="6">
    <location>
        <begin position="529"/>
        <end position="774"/>
    </location>
</feature>
<dbReference type="InterPro" id="IPR036864">
    <property type="entry name" value="Zn2-C6_fun-type_DNA-bd_sf"/>
</dbReference>
<reference evidence="7 8" key="1">
    <citation type="submission" date="2018-05" db="EMBL/GenBank/DDBJ databases">
        <title>Draft genome sequence of Scytalidium lignicola DSM 105466, a ubiquitous saprotrophic fungus.</title>
        <authorList>
            <person name="Buettner E."/>
            <person name="Gebauer A.M."/>
            <person name="Hofrichter M."/>
            <person name="Liers C."/>
            <person name="Kellner H."/>
        </authorList>
    </citation>
    <scope>NUCLEOTIDE SEQUENCE [LARGE SCALE GENOMIC DNA]</scope>
    <source>
        <strain evidence="7 8">DSM 105466</strain>
    </source>
</reference>
<keyword evidence="2" id="KW-0539">Nucleus</keyword>
<keyword evidence="1" id="KW-0378">Hydrolase</keyword>
<gene>
    <name evidence="7" type="ORF">B7463_g9866</name>
</gene>
<dbReference type="Proteomes" id="UP000258309">
    <property type="component" value="Unassembled WGS sequence"/>
</dbReference>
<dbReference type="InterPro" id="IPR050345">
    <property type="entry name" value="Aliph_Amidase/BUP"/>
</dbReference>
<dbReference type="AlphaFoldDB" id="A0A3E2GZM8"/>
<dbReference type="GO" id="GO:0000981">
    <property type="term" value="F:DNA-binding transcription factor activity, RNA polymerase II-specific"/>
    <property type="evidence" value="ECO:0007669"/>
    <property type="project" value="InterPro"/>
</dbReference>
<evidence type="ECO:0008006" key="9">
    <source>
        <dbReference type="Google" id="ProtNLM"/>
    </source>
</evidence>
<dbReference type="InterPro" id="IPR001138">
    <property type="entry name" value="Zn2Cys6_DnaBD"/>
</dbReference>
<dbReference type="PANTHER" id="PTHR43674:SF15">
    <property type="entry name" value="FORMAMIDASE"/>
    <property type="match status" value="1"/>
</dbReference>
<dbReference type="Pfam" id="PF00172">
    <property type="entry name" value="Zn_clus"/>
    <property type="match status" value="1"/>
</dbReference>
<keyword evidence="8" id="KW-1185">Reference proteome</keyword>
<dbReference type="InterPro" id="IPR003010">
    <property type="entry name" value="C-N_Hydrolase"/>
</dbReference>
<sequence length="856" mass="95607">MYEGDVGSVLRCRQCNKPFDKQSTLKRHGYYCRSRKAGGTPRSRSCIACARGKARCDNKQPECSRCMTKAIECRYPANTAKGTGPRIQYSDDASAEQWKRVSSSVADSRSIENRQEASNDNHIILDSALVIADPELANLGVEYFDWDDPDIDFADFLSPQTNDNNTCQHHSSWLSFSAHHSIPSTDQRVQAQQATFSPNVSIPPLPTYTPRLLIQRPKMKTGAQRIANLIFHTLKSYPLMMLRHNTLPPFIHRQLISSAVENTHQEPLSNCISLVRMISSEVQGSRKVFWENVRLECERLCGEHLKLNKWELLAALQALSIYILIRLDEGETDHNNFDFLLLATVTVIAKQITRHDIKCNRHLGPCNCGREINWEDWIFEESRRRLGVVYKVVNMLVYFEPAARCDLPSDLILAPLPAKRQLWEAVDEFMWKAESGREPGIQTAFGLTTNGELVKLDEHHSYCGDTMLLHKSMGARTPSISPANWEEWCSGMDGFGGLVMLAASLTVCKIVLLANMSGLGGLNKTAGGIIIAAVQSQLFRVDTPEDLSKATQHVCNLVRRAKREYPSTDLILFPEYCIHGLSMSIDQSIMCTMDGPEVAAFRQVCAEEKVWGIFSIMEKNSISADANPWNVGITINSSGDVVDYYRKLHPWVPVEPWYPGNQGISVFTGPGGVKMSLIICHDGMFPEVAREAAYLGAEVMFRTAGYTSPIKNSWEITNRANAFTNLMYTVSVALAGADSTWRSMGQAMFVDPEGNILERGDGTADHIVACEIRAEEVRRRRQEWGVENNLFQLGHRGYVAVKNGAGDCPYTYMRDLVKGKYAQAGDGEVQIKTGTVCGFLAPTAEYVDETSTISHT</sequence>
<dbReference type="CDD" id="cd00067">
    <property type="entry name" value="GAL4"/>
    <property type="match status" value="1"/>
</dbReference>
<proteinExistence type="predicted"/>
<dbReference type="OrthoDB" id="10250282at2759"/>
<dbReference type="PROSITE" id="PS50048">
    <property type="entry name" value="ZN2_CY6_FUNGAL_2"/>
    <property type="match status" value="1"/>
</dbReference>
<dbReference type="GO" id="GO:0033388">
    <property type="term" value="P:putrescine biosynthetic process from arginine"/>
    <property type="evidence" value="ECO:0007669"/>
    <property type="project" value="TreeGrafter"/>
</dbReference>
<comment type="caution">
    <text evidence="7">The sequence shown here is derived from an EMBL/GenBank/DDBJ whole genome shotgun (WGS) entry which is preliminary data.</text>
</comment>
<dbReference type="EMBL" id="NCSJ02000260">
    <property type="protein sequence ID" value="RFU26477.1"/>
    <property type="molecule type" value="Genomic_DNA"/>
</dbReference>
<evidence type="ECO:0000259" key="6">
    <source>
        <dbReference type="PROSITE" id="PS50263"/>
    </source>
</evidence>
<name>A0A3E2GZM8_SCYLI</name>
<evidence type="ECO:0000313" key="7">
    <source>
        <dbReference type="EMBL" id="RFU26477.1"/>
    </source>
</evidence>
<dbReference type="SUPFAM" id="SSF57701">
    <property type="entry name" value="Zn2/Cys6 DNA-binding domain"/>
    <property type="match status" value="1"/>
</dbReference>
<organism evidence="7 8">
    <name type="scientific">Scytalidium lignicola</name>
    <name type="common">Hyphomycete</name>
    <dbReference type="NCBI Taxonomy" id="5539"/>
    <lineage>
        <taxon>Eukaryota</taxon>
        <taxon>Fungi</taxon>
        <taxon>Dikarya</taxon>
        <taxon>Ascomycota</taxon>
        <taxon>Pezizomycotina</taxon>
        <taxon>Leotiomycetes</taxon>
        <taxon>Leotiomycetes incertae sedis</taxon>
        <taxon>Scytalidium</taxon>
    </lineage>
</organism>